<proteinExistence type="predicted"/>
<evidence type="ECO:0000313" key="3">
    <source>
        <dbReference type="Proteomes" id="UP001215280"/>
    </source>
</evidence>
<dbReference type="EMBL" id="JARJLG010000074">
    <property type="protein sequence ID" value="KAJ7752454.1"/>
    <property type="molecule type" value="Genomic_DNA"/>
</dbReference>
<gene>
    <name evidence="2" type="ORF">DFH07DRAFT_960546</name>
</gene>
<feature type="region of interest" description="Disordered" evidence="1">
    <location>
        <begin position="177"/>
        <end position="216"/>
    </location>
</feature>
<keyword evidence="3" id="KW-1185">Reference proteome</keyword>
<reference evidence="2" key="1">
    <citation type="submission" date="2023-03" db="EMBL/GenBank/DDBJ databases">
        <title>Massive genome expansion in bonnet fungi (Mycena s.s.) driven by repeated elements and novel gene families across ecological guilds.</title>
        <authorList>
            <consortium name="Lawrence Berkeley National Laboratory"/>
            <person name="Harder C.B."/>
            <person name="Miyauchi S."/>
            <person name="Viragh M."/>
            <person name="Kuo A."/>
            <person name="Thoen E."/>
            <person name="Andreopoulos B."/>
            <person name="Lu D."/>
            <person name="Skrede I."/>
            <person name="Drula E."/>
            <person name="Henrissat B."/>
            <person name="Morin E."/>
            <person name="Kohler A."/>
            <person name="Barry K."/>
            <person name="LaButti K."/>
            <person name="Morin E."/>
            <person name="Salamov A."/>
            <person name="Lipzen A."/>
            <person name="Mereny Z."/>
            <person name="Hegedus B."/>
            <person name="Baldrian P."/>
            <person name="Stursova M."/>
            <person name="Weitz H."/>
            <person name="Taylor A."/>
            <person name="Grigoriev I.V."/>
            <person name="Nagy L.G."/>
            <person name="Martin F."/>
            <person name="Kauserud H."/>
        </authorList>
    </citation>
    <scope>NUCLEOTIDE SEQUENCE</scope>
    <source>
        <strain evidence="2">CBHHK188m</strain>
    </source>
</reference>
<organism evidence="2 3">
    <name type="scientific">Mycena maculata</name>
    <dbReference type="NCBI Taxonomy" id="230809"/>
    <lineage>
        <taxon>Eukaryota</taxon>
        <taxon>Fungi</taxon>
        <taxon>Dikarya</taxon>
        <taxon>Basidiomycota</taxon>
        <taxon>Agaricomycotina</taxon>
        <taxon>Agaricomycetes</taxon>
        <taxon>Agaricomycetidae</taxon>
        <taxon>Agaricales</taxon>
        <taxon>Marasmiineae</taxon>
        <taxon>Mycenaceae</taxon>
        <taxon>Mycena</taxon>
    </lineage>
</organism>
<dbReference type="AlphaFoldDB" id="A0AAD7IYI9"/>
<name>A0AAD7IYI9_9AGAR</name>
<evidence type="ECO:0000256" key="1">
    <source>
        <dbReference type="SAM" id="MobiDB-lite"/>
    </source>
</evidence>
<sequence>MSRKILPALGACAVLTIDPLASLNSETLEDAEAVAACKKLVNKQYVGIVGRREGLYQPWAPYNACSIEFLLQGEPKGFPERCIESFMSIPILPVSIEAHPSSRIPLKPSNPLPWNDCYLSTFWGARVRSPSLFTEAPIDCIFDFDEMCRHRRFLEADLARHEALCSAAAQMPETLTSPANSISEPAPLSTLPRDGPSSTLTHLEPEFGRDSTRSVSLKTADIDEDGDSMEEPVNPFFSNAAEKQMITVNFTHDLSTVKELNDPAEFFREVEAIARIEEAARPRILAAKARAIKAAAEIDAKAYDEPTVDLLAARPRGRISRLVSRLKGKRKSLVRRFARWVLPGRISS</sequence>
<comment type="caution">
    <text evidence="2">The sequence shown here is derived from an EMBL/GenBank/DDBJ whole genome shotgun (WGS) entry which is preliminary data.</text>
</comment>
<feature type="compositionally biased region" description="Basic and acidic residues" evidence="1">
    <location>
        <begin position="203"/>
        <end position="212"/>
    </location>
</feature>
<protein>
    <submittedName>
        <fullName evidence="2">Uncharacterized protein</fullName>
    </submittedName>
</protein>
<evidence type="ECO:0000313" key="2">
    <source>
        <dbReference type="EMBL" id="KAJ7752454.1"/>
    </source>
</evidence>
<accession>A0AAD7IYI9</accession>
<dbReference type="Proteomes" id="UP001215280">
    <property type="component" value="Unassembled WGS sequence"/>
</dbReference>